<proteinExistence type="predicted"/>
<dbReference type="AlphaFoldDB" id="A0A821IXI2"/>
<evidence type="ECO:0000313" key="3">
    <source>
        <dbReference type="Proteomes" id="UP000663873"/>
    </source>
</evidence>
<accession>A0A821IXI2</accession>
<evidence type="ECO:0008006" key="4">
    <source>
        <dbReference type="Google" id="ProtNLM"/>
    </source>
</evidence>
<keyword evidence="3" id="KW-1185">Reference proteome</keyword>
<dbReference type="Proteomes" id="UP000663873">
    <property type="component" value="Unassembled WGS sequence"/>
</dbReference>
<protein>
    <recommendedName>
        <fullName evidence="4">Retropepsins domain-containing protein</fullName>
    </recommendedName>
</protein>
<dbReference type="OrthoDB" id="10056424at2759"/>
<dbReference type="CDD" id="cd00303">
    <property type="entry name" value="retropepsin_like"/>
    <property type="match status" value="1"/>
</dbReference>
<sequence length="218" mass="24829">MVWTNRTYTKILSTSFKPLTETANDGTVSVNKQNPSTPLIVRLKVNNTFIDAMIDTGSAYSIIHINTLRKLIRQPHIIYQKKIHRTANNTELRTIGLVKLKINIRNIPTFILAEVAIDLCTSLVLGNDWIRQNRIDIINTKQCISKRQGSYVVTVPFLIYEDEAYQVLPVHRIHLLPEQNIIIPVRVKIKNADTVIFTPSNDLIGKKKIINTTCTIES</sequence>
<dbReference type="SUPFAM" id="SSF50630">
    <property type="entry name" value="Acid proteases"/>
    <property type="match status" value="1"/>
</dbReference>
<dbReference type="Gene3D" id="2.40.70.10">
    <property type="entry name" value="Acid Proteases"/>
    <property type="match status" value="1"/>
</dbReference>
<reference evidence="2" key="1">
    <citation type="submission" date="2021-02" db="EMBL/GenBank/DDBJ databases">
        <authorList>
            <person name="Nowell W R."/>
        </authorList>
    </citation>
    <scope>NUCLEOTIDE SEQUENCE</scope>
</reference>
<gene>
    <name evidence="1" type="ORF">TIS948_LOCUS23111</name>
    <name evidence="2" type="ORF">UJA718_LOCUS36647</name>
</gene>
<comment type="caution">
    <text evidence="2">The sequence shown here is derived from an EMBL/GenBank/DDBJ whole genome shotgun (WGS) entry which is preliminary data.</text>
</comment>
<dbReference type="EMBL" id="CAJNXB010003978">
    <property type="protein sequence ID" value="CAF3349171.1"/>
    <property type="molecule type" value="Genomic_DNA"/>
</dbReference>
<dbReference type="Proteomes" id="UP000663825">
    <property type="component" value="Unassembled WGS sequence"/>
</dbReference>
<evidence type="ECO:0000313" key="1">
    <source>
        <dbReference type="EMBL" id="CAF3349171.1"/>
    </source>
</evidence>
<dbReference type="InterPro" id="IPR021109">
    <property type="entry name" value="Peptidase_aspartic_dom_sf"/>
</dbReference>
<evidence type="ECO:0000313" key="2">
    <source>
        <dbReference type="EMBL" id="CAF4709203.1"/>
    </source>
</evidence>
<dbReference type="EMBL" id="CAJOBP010035541">
    <property type="protein sequence ID" value="CAF4709203.1"/>
    <property type="molecule type" value="Genomic_DNA"/>
</dbReference>
<name>A0A821IXI2_9BILA</name>
<organism evidence="2 3">
    <name type="scientific">Rotaria socialis</name>
    <dbReference type="NCBI Taxonomy" id="392032"/>
    <lineage>
        <taxon>Eukaryota</taxon>
        <taxon>Metazoa</taxon>
        <taxon>Spiralia</taxon>
        <taxon>Gnathifera</taxon>
        <taxon>Rotifera</taxon>
        <taxon>Eurotatoria</taxon>
        <taxon>Bdelloidea</taxon>
        <taxon>Philodinida</taxon>
        <taxon>Philodinidae</taxon>
        <taxon>Rotaria</taxon>
    </lineage>
</organism>